<evidence type="ECO:0000313" key="1">
    <source>
        <dbReference type="EMBL" id="KAJ6959836.1"/>
    </source>
</evidence>
<proteinExistence type="predicted"/>
<reference evidence="1" key="1">
    <citation type="journal article" date="2023" name="Mol. Ecol. Resour.">
        <title>Chromosome-level genome assembly of a triploid poplar Populus alba 'Berolinensis'.</title>
        <authorList>
            <person name="Chen S."/>
            <person name="Yu Y."/>
            <person name="Wang X."/>
            <person name="Wang S."/>
            <person name="Zhang T."/>
            <person name="Zhou Y."/>
            <person name="He R."/>
            <person name="Meng N."/>
            <person name="Wang Y."/>
            <person name="Liu W."/>
            <person name="Liu Z."/>
            <person name="Liu J."/>
            <person name="Guo Q."/>
            <person name="Huang H."/>
            <person name="Sederoff R.R."/>
            <person name="Wang G."/>
            <person name="Qu G."/>
            <person name="Chen S."/>
        </authorList>
    </citation>
    <scope>NUCLEOTIDE SEQUENCE</scope>
    <source>
        <strain evidence="1">SC-2020</strain>
    </source>
</reference>
<organism evidence="1 2">
    <name type="scientific">Populus alba x Populus x berolinensis</name>
    <dbReference type="NCBI Taxonomy" id="444605"/>
    <lineage>
        <taxon>Eukaryota</taxon>
        <taxon>Viridiplantae</taxon>
        <taxon>Streptophyta</taxon>
        <taxon>Embryophyta</taxon>
        <taxon>Tracheophyta</taxon>
        <taxon>Spermatophyta</taxon>
        <taxon>Magnoliopsida</taxon>
        <taxon>eudicotyledons</taxon>
        <taxon>Gunneridae</taxon>
        <taxon>Pentapetalae</taxon>
        <taxon>rosids</taxon>
        <taxon>fabids</taxon>
        <taxon>Malpighiales</taxon>
        <taxon>Salicaceae</taxon>
        <taxon>Saliceae</taxon>
        <taxon>Populus</taxon>
    </lineage>
</organism>
<keyword evidence="2" id="KW-1185">Reference proteome</keyword>
<name>A0AAD6LFL9_9ROSI</name>
<evidence type="ECO:0000313" key="2">
    <source>
        <dbReference type="Proteomes" id="UP001164929"/>
    </source>
</evidence>
<gene>
    <name evidence="1" type="ORF">NC653_038024</name>
</gene>
<sequence length="96" mass="11235">MCCPTLFFDTGCSTAFHTPLYNKLPKLFMKKRYCTKQKSFNHIKVLFWHRQNHQDNERKYTLRTLANLSHQAQALSVFLSLLVSHFSAASFSMFNA</sequence>
<comment type="caution">
    <text evidence="1">The sequence shown here is derived from an EMBL/GenBank/DDBJ whole genome shotgun (WGS) entry which is preliminary data.</text>
</comment>
<dbReference type="EMBL" id="JAQIZT010000017">
    <property type="protein sequence ID" value="KAJ6959836.1"/>
    <property type="molecule type" value="Genomic_DNA"/>
</dbReference>
<dbReference type="Proteomes" id="UP001164929">
    <property type="component" value="Chromosome 17"/>
</dbReference>
<accession>A0AAD6LFL9</accession>
<dbReference type="AlphaFoldDB" id="A0AAD6LFL9"/>
<protein>
    <submittedName>
        <fullName evidence="1">Uncharacterized protein</fullName>
    </submittedName>
</protein>